<evidence type="ECO:0000313" key="2">
    <source>
        <dbReference type="EMBL" id="MRG91733.1"/>
    </source>
</evidence>
<accession>A0A6N7PI20</accession>
<dbReference type="OrthoDB" id="5518612at2"/>
<sequence length="236" mass="24550">MNKLGLFGAAAVASALCFGAAPAMASDGDVAGAALDLVAANATPGNGAAFVTKAIKNAFALNNAAMTYYWGATSPGSSAWYTAITTADNFVEITNIADVAAGQILAIDGSHTVVIIGDPIDITPPTEFYTPYITGTTQWALPIADSTSSAHGFSPAYYDGGTDYSDSRWSSSTDPNDPNNVIWTFTGSKSGTAYMRLYADEVTGEITAHAWSVTATSEAYVYDQTERPFAIGECTL</sequence>
<name>A0A6N7PI20_9BACT</name>
<dbReference type="RefSeq" id="WP_153818617.1">
    <property type="nucleotide sequence ID" value="NZ_WJIE01000002.1"/>
</dbReference>
<organism evidence="2 3">
    <name type="scientific">Polyangium spumosum</name>
    <dbReference type="NCBI Taxonomy" id="889282"/>
    <lineage>
        <taxon>Bacteria</taxon>
        <taxon>Pseudomonadati</taxon>
        <taxon>Myxococcota</taxon>
        <taxon>Polyangia</taxon>
        <taxon>Polyangiales</taxon>
        <taxon>Polyangiaceae</taxon>
        <taxon>Polyangium</taxon>
    </lineage>
</organism>
<dbReference type="EMBL" id="WJIE01000002">
    <property type="protein sequence ID" value="MRG91733.1"/>
    <property type="molecule type" value="Genomic_DNA"/>
</dbReference>
<protein>
    <submittedName>
        <fullName evidence="2">Uncharacterized protein</fullName>
    </submittedName>
</protein>
<keyword evidence="3" id="KW-1185">Reference proteome</keyword>
<keyword evidence="1" id="KW-0732">Signal</keyword>
<gene>
    <name evidence="2" type="ORF">GF068_07315</name>
</gene>
<evidence type="ECO:0000313" key="3">
    <source>
        <dbReference type="Proteomes" id="UP000440224"/>
    </source>
</evidence>
<dbReference type="AlphaFoldDB" id="A0A6N7PI20"/>
<comment type="caution">
    <text evidence="2">The sequence shown here is derived from an EMBL/GenBank/DDBJ whole genome shotgun (WGS) entry which is preliminary data.</text>
</comment>
<feature type="signal peptide" evidence="1">
    <location>
        <begin position="1"/>
        <end position="25"/>
    </location>
</feature>
<proteinExistence type="predicted"/>
<reference evidence="2 3" key="1">
    <citation type="submission" date="2019-10" db="EMBL/GenBank/DDBJ databases">
        <title>A soil myxobacterium in the family Polyangiaceae.</title>
        <authorList>
            <person name="Li Y."/>
            <person name="Wang J."/>
        </authorList>
    </citation>
    <scope>NUCLEOTIDE SEQUENCE [LARGE SCALE GENOMIC DNA]</scope>
    <source>
        <strain evidence="2 3">DSM 14734</strain>
    </source>
</reference>
<feature type="chain" id="PRO_5026786000" evidence="1">
    <location>
        <begin position="26"/>
        <end position="236"/>
    </location>
</feature>
<dbReference type="Proteomes" id="UP000440224">
    <property type="component" value="Unassembled WGS sequence"/>
</dbReference>
<evidence type="ECO:0000256" key="1">
    <source>
        <dbReference type="SAM" id="SignalP"/>
    </source>
</evidence>